<feature type="domain" description="DUF4376" evidence="1">
    <location>
        <begin position="77"/>
        <end position="180"/>
    </location>
</feature>
<name>A0A8S5Q125_9CAUD</name>
<dbReference type="Pfam" id="PF14301">
    <property type="entry name" value="DUF4376"/>
    <property type="match status" value="1"/>
</dbReference>
<proteinExistence type="predicted"/>
<organism evidence="2">
    <name type="scientific">Siphoviridae sp. ctMOb8</name>
    <dbReference type="NCBI Taxonomy" id="2825460"/>
    <lineage>
        <taxon>Viruses</taxon>
        <taxon>Duplodnaviria</taxon>
        <taxon>Heunggongvirae</taxon>
        <taxon>Uroviricota</taxon>
        <taxon>Caudoviricetes</taxon>
    </lineage>
</organism>
<evidence type="ECO:0000259" key="1">
    <source>
        <dbReference type="Pfam" id="PF14301"/>
    </source>
</evidence>
<reference evidence="2" key="1">
    <citation type="journal article" date="2021" name="Proc. Natl. Acad. Sci. U.S.A.">
        <title>A Catalog of Tens of Thousands of Viruses from Human Metagenomes Reveals Hidden Associations with Chronic Diseases.</title>
        <authorList>
            <person name="Tisza M.J."/>
            <person name="Buck C.B."/>
        </authorList>
    </citation>
    <scope>NUCLEOTIDE SEQUENCE</scope>
    <source>
        <strain evidence="2">CtMOb8</strain>
    </source>
</reference>
<sequence>MKIEELKKKGNVTVTEVKNGCVKVSADKGFILKGGDTYTSEIYCDKDAELQDYEVVAYSDYLRAENKKKYEGKTIEEAKEMLLAEIEAYDTSSAVNGFSLNNTVVWLDKATRVGLMNSTSITKAMGQPTTTLWLGESKMEVPCDTAIQLLSALEMYALECFNVTAAHKKAVSELTTIGEVEKYDITAGYPAQLKMEV</sequence>
<accession>A0A8S5Q125</accession>
<dbReference type="InterPro" id="IPR025484">
    <property type="entry name" value="DUF4376"/>
</dbReference>
<dbReference type="EMBL" id="BK015544">
    <property type="protein sequence ID" value="DAE12220.1"/>
    <property type="molecule type" value="Genomic_DNA"/>
</dbReference>
<protein>
    <recommendedName>
        <fullName evidence="1">DUF4376 domain-containing protein</fullName>
    </recommendedName>
</protein>
<evidence type="ECO:0000313" key="2">
    <source>
        <dbReference type="EMBL" id="DAE12220.1"/>
    </source>
</evidence>